<evidence type="ECO:0000313" key="6">
    <source>
        <dbReference type="EMBL" id="AEF86381.1"/>
    </source>
</evidence>
<dbReference type="SUPFAM" id="SSF53822">
    <property type="entry name" value="Periplasmic binding protein-like I"/>
    <property type="match status" value="1"/>
</dbReference>
<dbReference type="EMBL" id="CP001843">
    <property type="protein sequence ID" value="AEF86381.1"/>
    <property type="molecule type" value="Genomic_DNA"/>
</dbReference>
<accession>F5YNI0</accession>
<evidence type="ECO:0000256" key="1">
    <source>
        <dbReference type="ARBA" id="ARBA00004196"/>
    </source>
</evidence>
<proteinExistence type="inferred from homology"/>
<dbReference type="GO" id="GO:0030288">
    <property type="term" value="C:outer membrane-bounded periplasmic space"/>
    <property type="evidence" value="ECO:0007669"/>
    <property type="project" value="TreeGrafter"/>
</dbReference>
<comment type="similarity">
    <text evidence="2">Belongs to the bacterial solute-binding protein 2 family.</text>
</comment>
<dbReference type="InterPro" id="IPR050555">
    <property type="entry name" value="Bact_Solute-Bind_Prot2"/>
</dbReference>
<evidence type="ECO:0000259" key="5">
    <source>
        <dbReference type="Pfam" id="PF13407"/>
    </source>
</evidence>
<evidence type="ECO:0000256" key="4">
    <source>
        <dbReference type="SAM" id="SignalP"/>
    </source>
</evidence>
<dbReference type="OrthoDB" id="358279at2"/>
<name>F5YNI0_TREPZ</name>
<gene>
    <name evidence="6" type="ordered locus">TREPR_3003</name>
</gene>
<evidence type="ECO:0000256" key="3">
    <source>
        <dbReference type="ARBA" id="ARBA00022729"/>
    </source>
</evidence>
<reference evidence="7" key="1">
    <citation type="submission" date="2009-12" db="EMBL/GenBank/DDBJ databases">
        <title>Complete sequence of Treponema primitia strain ZAS-2.</title>
        <authorList>
            <person name="Tetu S.G."/>
            <person name="Matson E."/>
            <person name="Ren Q."/>
            <person name="Seshadri R."/>
            <person name="Elbourne L."/>
            <person name="Hassan K.A."/>
            <person name="Durkin A."/>
            <person name="Radune D."/>
            <person name="Mohamoud Y."/>
            <person name="Shay R."/>
            <person name="Jin S."/>
            <person name="Zhang X."/>
            <person name="Lucey K."/>
            <person name="Ballor N.R."/>
            <person name="Ottesen E."/>
            <person name="Rosenthal R."/>
            <person name="Allen A."/>
            <person name="Leadbetter J.R."/>
            <person name="Paulsen I.T."/>
        </authorList>
    </citation>
    <scope>NUCLEOTIDE SEQUENCE [LARGE SCALE GENOMIC DNA]</scope>
    <source>
        <strain evidence="7">ATCC BAA-887 / DSM 12427 / ZAS-2</strain>
    </source>
</reference>
<evidence type="ECO:0000313" key="7">
    <source>
        <dbReference type="Proteomes" id="UP000009223"/>
    </source>
</evidence>
<evidence type="ECO:0000256" key="2">
    <source>
        <dbReference type="ARBA" id="ARBA00007639"/>
    </source>
</evidence>
<feature type="signal peptide" evidence="4">
    <location>
        <begin position="1"/>
        <end position="25"/>
    </location>
</feature>
<keyword evidence="3 4" id="KW-0732">Signal</keyword>
<dbReference type="Pfam" id="PF13407">
    <property type="entry name" value="Peripla_BP_4"/>
    <property type="match status" value="1"/>
</dbReference>
<dbReference type="PROSITE" id="PS51257">
    <property type="entry name" value="PROKAR_LIPOPROTEIN"/>
    <property type="match status" value="1"/>
</dbReference>
<dbReference type="Proteomes" id="UP000009223">
    <property type="component" value="Chromosome"/>
</dbReference>
<protein>
    <submittedName>
        <fullName evidence="6">D-xylose-binding protein</fullName>
    </submittedName>
</protein>
<dbReference type="GO" id="GO:0030246">
    <property type="term" value="F:carbohydrate binding"/>
    <property type="evidence" value="ECO:0007669"/>
    <property type="project" value="TreeGrafter"/>
</dbReference>
<dbReference type="HOGENOM" id="CLU_037628_13_0_12"/>
<feature type="domain" description="Periplasmic binding protein" evidence="5">
    <location>
        <begin position="70"/>
        <end position="312"/>
    </location>
</feature>
<reference evidence="6 7" key="2">
    <citation type="journal article" date="2011" name="ISME J.">
        <title>RNA-seq reveals cooperative metabolic interactions between two termite-gut spirochete species in co-culture.</title>
        <authorList>
            <person name="Rosenthal A.Z."/>
            <person name="Matson E.G."/>
            <person name="Eldar A."/>
            <person name="Leadbetter J.R."/>
        </authorList>
    </citation>
    <scope>NUCLEOTIDE SEQUENCE [LARGE SCALE GENOMIC DNA]</scope>
    <source>
        <strain evidence="7">ATCC BAA-887 / DSM 12427 / ZAS-2</strain>
    </source>
</reference>
<keyword evidence="7" id="KW-1185">Reference proteome</keyword>
<organism evidence="6 7">
    <name type="scientific">Treponema primitia (strain ATCC BAA-887 / DSM 12427 / ZAS-2)</name>
    <dbReference type="NCBI Taxonomy" id="545694"/>
    <lineage>
        <taxon>Bacteria</taxon>
        <taxon>Pseudomonadati</taxon>
        <taxon>Spirochaetota</taxon>
        <taxon>Spirochaetia</taxon>
        <taxon>Spirochaetales</taxon>
        <taxon>Treponemataceae</taxon>
        <taxon>Treponema</taxon>
    </lineage>
</organism>
<dbReference type="PANTHER" id="PTHR30036:SF1">
    <property type="entry name" value="D-XYLOSE-BINDING PERIPLASMIC PROTEIN"/>
    <property type="match status" value="1"/>
</dbReference>
<feature type="chain" id="PRO_5003335349" evidence="4">
    <location>
        <begin position="26"/>
        <end position="372"/>
    </location>
</feature>
<dbReference type="eggNOG" id="COG4213">
    <property type="taxonomic scope" value="Bacteria"/>
</dbReference>
<dbReference type="Gene3D" id="3.40.50.2300">
    <property type="match status" value="2"/>
</dbReference>
<dbReference type="KEGG" id="tpi:TREPR_3003"/>
<dbReference type="PANTHER" id="PTHR30036">
    <property type="entry name" value="D-XYLOSE-BINDING PERIPLASMIC PROTEIN"/>
    <property type="match status" value="1"/>
</dbReference>
<sequence length="372" mass="40537">MKRINFSWLIVVVLVFSGCSRGKTAASPAPVQGAAVSSEIPSVAVPEPDGTKRVTIGFSVATATFIVERWNKDVKVFSGAAQELGADVLVQLSAGGTREQIAQINYMANQKIDILVVIANNTEMMTGVIKQVRDAGIPVIAYDRMIMGVPIDAYISFDNREVGRKFGQALTDAVPRGKYLVVNGSLADSNSYEVNVGLHEILDPPIAAGDIELVQEIWLEEWSFDEALEKVGAIFEERSDFDAISCGNDQIAGAVIQLLSERRLAGKVMVVGQDAELISCQYVVEGLQLMTVYKPIGKLAVRAAQLAMSIVEKHPIPPATMLDNQSGTMVPGYIEMPVAVDKTNMDVVIRDGFHSQEDIYRNVMESHEWGKY</sequence>
<dbReference type="STRING" id="545694.TREPR_3003"/>
<comment type="subcellular location">
    <subcellularLocation>
        <location evidence="1">Cell envelope</location>
    </subcellularLocation>
</comment>
<dbReference type="InterPro" id="IPR028082">
    <property type="entry name" value="Peripla_BP_I"/>
</dbReference>
<dbReference type="AlphaFoldDB" id="F5YNI0"/>
<dbReference type="InterPro" id="IPR025997">
    <property type="entry name" value="SBP_2_dom"/>
</dbReference>
<dbReference type="RefSeq" id="WP_015707252.1">
    <property type="nucleotide sequence ID" value="NC_015578.1"/>
</dbReference>